<dbReference type="Proteomes" id="UP001595912">
    <property type="component" value="Unassembled WGS sequence"/>
</dbReference>
<evidence type="ECO:0000313" key="1">
    <source>
        <dbReference type="EMBL" id="MFC4998081.1"/>
    </source>
</evidence>
<proteinExistence type="predicted"/>
<protein>
    <submittedName>
        <fullName evidence="1">Uncharacterized protein</fullName>
    </submittedName>
</protein>
<accession>A0ABV9VTX8</accession>
<organism evidence="1 2">
    <name type="scientific">Dactylosporangium cerinum</name>
    <dbReference type="NCBI Taxonomy" id="1434730"/>
    <lineage>
        <taxon>Bacteria</taxon>
        <taxon>Bacillati</taxon>
        <taxon>Actinomycetota</taxon>
        <taxon>Actinomycetes</taxon>
        <taxon>Micromonosporales</taxon>
        <taxon>Micromonosporaceae</taxon>
        <taxon>Dactylosporangium</taxon>
    </lineage>
</organism>
<reference evidence="2" key="1">
    <citation type="journal article" date="2019" name="Int. J. Syst. Evol. Microbiol.">
        <title>The Global Catalogue of Microorganisms (GCM) 10K type strain sequencing project: providing services to taxonomists for standard genome sequencing and annotation.</title>
        <authorList>
            <consortium name="The Broad Institute Genomics Platform"/>
            <consortium name="The Broad Institute Genome Sequencing Center for Infectious Disease"/>
            <person name="Wu L."/>
            <person name="Ma J."/>
        </authorList>
    </citation>
    <scope>NUCLEOTIDE SEQUENCE [LARGE SCALE GENOMIC DNA]</scope>
    <source>
        <strain evidence="2">CGMCC 4.7152</strain>
    </source>
</reference>
<gene>
    <name evidence="1" type="ORF">ACFPIJ_09585</name>
</gene>
<sequence>MRFEGIIGEHEPDPLLQRLEQARRMPVPVLGLVPQRHLEDWGAIGVASGTRADVLESCEVSLGYTLWRNPDDPDDPVNLAELAEPQRRALEEEPPWPRPQWLVGQVQRMRYPMLWECVRTQWSQEPGGAGTVEALLVAHVNHVLVNQFQDAPPVDERCVEPRIPVVVDGTARDGFRLDTDPHVYGVAAALGARTVLTAVVPRDALPYVRVEFESRPV</sequence>
<dbReference type="RefSeq" id="WP_380114337.1">
    <property type="nucleotide sequence ID" value="NZ_JBHSIU010000011.1"/>
</dbReference>
<keyword evidence="2" id="KW-1185">Reference proteome</keyword>
<dbReference type="EMBL" id="JBHSIU010000011">
    <property type="protein sequence ID" value="MFC4998081.1"/>
    <property type="molecule type" value="Genomic_DNA"/>
</dbReference>
<name>A0ABV9VTX8_9ACTN</name>
<comment type="caution">
    <text evidence="1">The sequence shown here is derived from an EMBL/GenBank/DDBJ whole genome shotgun (WGS) entry which is preliminary data.</text>
</comment>
<evidence type="ECO:0000313" key="2">
    <source>
        <dbReference type="Proteomes" id="UP001595912"/>
    </source>
</evidence>